<reference evidence="2 3" key="1">
    <citation type="submission" date="2016-02" db="EMBL/GenBank/DDBJ databases">
        <title>Genome analysis of coral dinoflagellate symbionts highlights evolutionary adaptations to a symbiotic lifestyle.</title>
        <authorList>
            <person name="Aranda M."/>
            <person name="Li Y."/>
            <person name="Liew Y.J."/>
            <person name="Baumgarten S."/>
            <person name="Simakov O."/>
            <person name="Wilson M."/>
            <person name="Piel J."/>
            <person name="Ashoor H."/>
            <person name="Bougouffa S."/>
            <person name="Bajic V.B."/>
            <person name="Ryu T."/>
            <person name="Ravasi T."/>
            <person name="Bayer T."/>
            <person name="Micklem G."/>
            <person name="Kim H."/>
            <person name="Bhak J."/>
            <person name="Lajeunesse T.C."/>
            <person name="Voolstra C.R."/>
        </authorList>
    </citation>
    <scope>NUCLEOTIDE SEQUENCE [LARGE SCALE GENOMIC DNA]</scope>
    <source>
        <strain evidence="2 3">CCMP2467</strain>
    </source>
</reference>
<dbReference type="EMBL" id="LSRX01000137">
    <property type="protein sequence ID" value="OLQ07492.1"/>
    <property type="molecule type" value="Genomic_DNA"/>
</dbReference>
<feature type="compositionally biased region" description="Basic and acidic residues" evidence="1">
    <location>
        <begin position="194"/>
        <end position="203"/>
    </location>
</feature>
<dbReference type="AlphaFoldDB" id="A0A1Q9EJ78"/>
<organism evidence="2 3">
    <name type="scientific">Symbiodinium microadriaticum</name>
    <name type="common">Dinoflagellate</name>
    <name type="synonym">Zooxanthella microadriatica</name>
    <dbReference type="NCBI Taxonomy" id="2951"/>
    <lineage>
        <taxon>Eukaryota</taxon>
        <taxon>Sar</taxon>
        <taxon>Alveolata</taxon>
        <taxon>Dinophyceae</taxon>
        <taxon>Suessiales</taxon>
        <taxon>Symbiodiniaceae</taxon>
        <taxon>Symbiodinium</taxon>
    </lineage>
</organism>
<evidence type="ECO:0000313" key="2">
    <source>
        <dbReference type="EMBL" id="OLQ07492.1"/>
    </source>
</evidence>
<evidence type="ECO:0000313" key="3">
    <source>
        <dbReference type="Proteomes" id="UP000186817"/>
    </source>
</evidence>
<feature type="region of interest" description="Disordered" evidence="1">
    <location>
        <begin position="175"/>
        <end position="222"/>
    </location>
</feature>
<dbReference type="Proteomes" id="UP000186817">
    <property type="component" value="Unassembled WGS sequence"/>
</dbReference>
<name>A0A1Q9EJ78_SYMMI</name>
<feature type="compositionally biased region" description="Polar residues" evidence="1">
    <location>
        <begin position="177"/>
        <end position="188"/>
    </location>
</feature>
<feature type="region of interest" description="Disordered" evidence="1">
    <location>
        <begin position="368"/>
        <end position="391"/>
    </location>
</feature>
<keyword evidence="3" id="KW-1185">Reference proteome</keyword>
<sequence>MRMRISDKVRKGAASAHPSLVTATHVDLPLQRHIAEGASRARFGQVNAVELELALAAHANWSRHGVVPTPSVTDIQVVEVHQRIFARLEFGCRPCCAPVILADGVDVEIRAAMKLLNGRTVNNTGIWCERQRQAESAQEGLALRSELFLATAANFTAAEALGGCSVSSKCMFDSTAHPRSNTSPNGSAPGQRRHGPDSKRGDGDGSLQGNQQHTPPAPRPALGCSGAQGWWGVCDTQPDLALVAPAAPDFCSEDYESLRPSAGRLRVACDFASAHRDRRFEVARGSVDNEVEAATVVGVNLRRCFALQPLLRHDPSVRTDRFASDLNPRPFNDETTPGQQARAWAGEVMVPVCIDLKPTSVSAFNATAQGREGQGQPKAASQARRQNSDLASSSPVVSLAGSLVAQQAFNCRPDRIVVTASVRQDVGWGYVAEQMLCTRRCAESEQKPGALDIGELHELPK</sequence>
<proteinExistence type="predicted"/>
<protein>
    <submittedName>
        <fullName evidence="2">Uncharacterized protein</fullName>
    </submittedName>
</protein>
<evidence type="ECO:0000256" key="1">
    <source>
        <dbReference type="SAM" id="MobiDB-lite"/>
    </source>
</evidence>
<comment type="caution">
    <text evidence="2">The sequence shown here is derived from an EMBL/GenBank/DDBJ whole genome shotgun (WGS) entry which is preliminary data.</text>
</comment>
<accession>A0A1Q9EJ78</accession>
<gene>
    <name evidence="2" type="ORF">AK812_SmicGene9090</name>
</gene>